<dbReference type="Proteomes" id="UP001652660">
    <property type="component" value="Chromosome 1e"/>
</dbReference>
<reference evidence="3 4" key="2">
    <citation type="submission" date="2025-05" db="UniProtKB">
        <authorList>
            <consortium name="RefSeq"/>
        </authorList>
    </citation>
    <scope>IDENTIFICATION</scope>
    <source>
        <tissue evidence="3 4">Leaves</tissue>
    </source>
</reference>
<dbReference type="RefSeq" id="XP_071913690.1">
    <property type="nucleotide sequence ID" value="XM_072057589.1"/>
</dbReference>
<dbReference type="RefSeq" id="XP_027083696.2">
    <property type="nucleotide sequence ID" value="XM_027227895.2"/>
</dbReference>
<feature type="region of interest" description="Disordered" evidence="1">
    <location>
        <begin position="391"/>
        <end position="427"/>
    </location>
</feature>
<organism evidence="2 3">
    <name type="scientific">Coffea arabica</name>
    <name type="common">Arabian coffee</name>
    <dbReference type="NCBI Taxonomy" id="13443"/>
    <lineage>
        <taxon>Eukaryota</taxon>
        <taxon>Viridiplantae</taxon>
        <taxon>Streptophyta</taxon>
        <taxon>Embryophyta</taxon>
        <taxon>Tracheophyta</taxon>
        <taxon>Spermatophyta</taxon>
        <taxon>Magnoliopsida</taxon>
        <taxon>eudicotyledons</taxon>
        <taxon>Gunneridae</taxon>
        <taxon>Pentapetalae</taxon>
        <taxon>asterids</taxon>
        <taxon>lamiids</taxon>
        <taxon>Gentianales</taxon>
        <taxon>Rubiaceae</taxon>
        <taxon>Ixoroideae</taxon>
        <taxon>Gardenieae complex</taxon>
        <taxon>Bertiereae - Coffeeae clade</taxon>
        <taxon>Coffeeae</taxon>
        <taxon>Coffea</taxon>
    </lineage>
</organism>
<evidence type="ECO:0000256" key="1">
    <source>
        <dbReference type="SAM" id="MobiDB-lite"/>
    </source>
</evidence>
<proteinExistence type="predicted"/>
<evidence type="ECO:0000313" key="2">
    <source>
        <dbReference type="Proteomes" id="UP001652660"/>
    </source>
</evidence>
<accession>A0A6P6U0N1</accession>
<evidence type="ECO:0000313" key="3">
    <source>
        <dbReference type="RefSeq" id="XP_027083696.2"/>
    </source>
</evidence>
<dbReference type="PANTHER" id="PTHR31115">
    <property type="entry name" value="OS05G0107300 PROTEIN"/>
    <property type="match status" value="1"/>
</dbReference>
<protein>
    <submittedName>
        <fullName evidence="3 4">Uncharacterized protein isoform X1</fullName>
    </submittedName>
</protein>
<dbReference type="RefSeq" id="XP_071913686.1">
    <property type="nucleotide sequence ID" value="XM_072057585.1"/>
</dbReference>
<dbReference type="GeneID" id="113705982"/>
<feature type="compositionally biased region" description="Polar residues" evidence="1">
    <location>
        <begin position="278"/>
        <end position="288"/>
    </location>
</feature>
<keyword evidence="2" id="KW-1185">Reference proteome</keyword>
<evidence type="ECO:0000313" key="5">
    <source>
        <dbReference type="RefSeq" id="XP_071913690.1"/>
    </source>
</evidence>
<feature type="region of interest" description="Disordered" evidence="1">
    <location>
        <begin position="266"/>
        <end position="305"/>
    </location>
</feature>
<reference evidence="2" key="1">
    <citation type="journal article" date="2025" name="Foods">
        <title>Unveiling the Microbial Signatures of Arabica Coffee Cherries: Insights into Ripeness Specific Diversity, Functional Traits, and Implications for Quality and Safety.</title>
        <authorList>
            <consortium name="RefSeq"/>
            <person name="Tenea G.N."/>
            <person name="Cifuentes V."/>
            <person name="Reyes P."/>
            <person name="Cevallos-Vallejos M."/>
        </authorList>
    </citation>
    <scope>NUCLEOTIDE SEQUENCE [LARGE SCALE GENOMIC DNA]</scope>
</reference>
<sequence length="821" mass="90590">MKQAIYSKINSKSRLHVWCYCFRAMAFGTSEINKMDQSIEPSKVSSPAAEGNKLGTGDTLEDQITTPEEKMKNTRNKYAVQFETSSRTIHDEQKASSTINIDNSRIPRTNSISHEDGSSCHLLSGVVANLKLPTEENGMSAGMANNCKLAPSTILSANYITNCVAQRQHYSMTNDETLTPLQDLATSDPGSRFCKNYPEMEKNCGNIFSTNLLNMTEGSGVTENKFKGKGTHAVGASVAAYCVAEAFNGESSNDMKNQGRIISATVDVNPGAEKDESLPSTKPTTRCSSTKDKSKSGSVPPKKLRKCEASVLTGPNSNNKPSDITGETDDDHKELLVAAGSVHSIRENACSFPFWKTMESFFAPVTSQDIFFLKQELNFVENLTQSQIFGDEYDRPGGISSSPRREVSNSDQQSITSTAFGRSNKPSNIVPPLLQRVLSAFVNEDGGSDPHCCERVEFELQPELDMQAQKYSSVYGLCSNKSASTYSTGSVSNTFSNQGRLQADEGLSYSNAGILHGNNQNDPILTHASQVNAPPGFPFNCSYQMLSPNDKLSLEPWSIGLNAPLLDSREGWIDREIKRLRGELWQKVSMVKNNLRKIGKAIKCEQDLEKRNLEESAMDQLVEMAYKRMFQGGWRSKSSRIRKVSERAALPFVKRTLARCKQFEDSGKSIFGQHDLLSSILYKPSTEKDPRPIECDGSMILDNKCKRAHGKAKRKCSEIGPALGAIQRLDSQNNNMQRGSSGLQETSTPLDPVKILGETEDLSSLLKFDEEGLLDGDCIGLDVPIQKWRCFCNVVLVKWLSSTFLSMNIIPSLFFCRAIPD</sequence>
<gene>
    <name evidence="3 4 5" type="primary">LOC113705982</name>
</gene>
<feature type="region of interest" description="Disordered" evidence="1">
    <location>
        <begin position="38"/>
        <end position="60"/>
    </location>
</feature>
<feature type="compositionally biased region" description="Polar residues" evidence="1">
    <location>
        <begin position="409"/>
        <end position="427"/>
    </location>
</feature>
<dbReference type="PANTHER" id="PTHR31115:SF4">
    <property type="entry name" value="SPECTRIN BETA CHAIN, BRAIN"/>
    <property type="match status" value="1"/>
</dbReference>
<name>A0A6P6U0N1_COFAR</name>
<dbReference type="AlphaFoldDB" id="A0A6P6U0N1"/>
<evidence type="ECO:0000313" key="4">
    <source>
        <dbReference type="RefSeq" id="XP_071913686.1"/>
    </source>
</evidence>